<evidence type="ECO:0000313" key="1">
    <source>
        <dbReference type="EMBL" id="AHW61878.1"/>
    </source>
</evidence>
<organism evidence="2 4">
    <name type="scientific">Draconibacterium orientale</name>
    <dbReference type="NCBI Taxonomy" id="1168034"/>
    <lineage>
        <taxon>Bacteria</taxon>
        <taxon>Pseudomonadati</taxon>
        <taxon>Bacteroidota</taxon>
        <taxon>Bacteroidia</taxon>
        <taxon>Marinilabiliales</taxon>
        <taxon>Prolixibacteraceae</taxon>
        <taxon>Draconibacterium</taxon>
    </lineage>
</organism>
<dbReference type="EMBL" id="CP007451">
    <property type="protein sequence ID" value="AHW61878.1"/>
    <property type="molecule type" value="Genomic_DNA"/>
</dbReference>
<gene>
    <name evidence="1" type="ORF">FH5T_10175</name>
    <name evidence="2" type="ORF">SAMN05444285_1596</name>
</gene>
<dbReference type="Proteomes" id="UP000023772">
    <property type="component" value="Chromosome"/>
</dbReference>
<evidence type="ECO:0000313" key="3">
    <source>
        <dbReference type="Proteomes" id="UP000023772"/>
    </source>
</evidence>
<dbReference type="Proteomes" id="UP000181981">
    <property type="component" value="Unassembled WGS sequence"/>
</dbReference>
<accession>X5DG13</accession>
<keyword evidence="3" id="KW-1185">Reference proteome</keyword>
<proteinExistence type="predicted"/>
<dbReference type="HOGENOM" id="CLU_2842756_0_0_10"/>
<dbReference type="EMBL" id="FOHT01000059">
    <property type="protein sequence ID" value="SEU15266.1"/>
    <property type="molecule type" value="Genomic_DNA"/>
</dbReference>
<dbReference type="KEGG" id="dori:FH5T_10175"/>
<evidence type="ECO:0000313" key="2">
    <source>
        <dbReference type="EMBL" id="SEU15266.1"/>
    </source>
</evidence>
<name>X5DG13_9BACT</name>
<evidence type="ECO:0000313" key="4">
    <source>
        <dbReference type="Proteomes" id="UP000181981"/>
    </source>
</evidence>
<protein>
    <submittedName>
        <fullName evidence="2">Uncharacterized protein</fullName>
    </submittedName>
</protein>
<sequence>MEEIYHLIVHPNFSTISGDIKEKVERKKAKVTAIKEIRLQINIADDFDSSSENYFLHRSLERCNE</sequence>
<dbReference type="AlphaFoldDB" id="X5DG13"/>
<reference evidence="2 4" key="2">
    <citation type="submission" date="2016-10" db="EMBL/GenBank/DDBJ databases">
        <authorList>
            <person name="de Groot N.N."/>
        </authorList>
    </citation>
    <scope>NUCLEOTIDE SEQUENCE [LARGE SCALE GENOMIC DNA]</scope>
    <source>
        <strain evidence="2 4">DSM 25947</strain>
    </source>
</reference>
<reference evidence="1 3" key="1">
    <citation type="submission" date="2014-03" db="EMBL/GenBank/DDBJ databases">
        <title>Complete genome sequence of a deeply braunched marine Bacteroidia bacterium Draconibacterium orientale type strain FH5T.</title>
        <authorList>
            <person name="Li X."/>
            <person name="Wang X."/>
            <person name="Xie Z."/>
            <person name="Du Z."/>
            <person name="Chen G."/>
        </authorList>
    </citation>
    <scope>NUCLEOTIDE SEQUENCE [LARGE SCALE GENOMIC DNA]</scope>
    <source>
        <strain evidence="1 3">FH5</strain>
    </source>
</reference>
<dbReference type="RefSeq" id="WP_038557994.1">
    <property type="nucleotide sequence ID" value="NZ_FOHT01000059.1"/>
</dbReference>